<protein>
    <submittedName>
        <fullName evidence="2">Uncharacterized protein</fullName>
    </submittedName>
</protein>
<name>A0A9W9GKD9_9EURO</name>
<dbReference type="AlphaFoldDB" id="A0A9W9GKD9"/>
<proteinExistence type="predicted"/>
<feature type="region of interest" description="Disordered" evidence="1">
    <location>
        <begin position="213"/>
        <end position="253"/>
    </location>
</feature>
<dbReference type="Proteomes" id="UP001147746">
    <property type="component" value="Unassembled WGS sequence"/>
</dbReference>
<keyword evidence="3" id="KW-1185">Reference proteome</keyword>
<sequence length="279" mass="30911">MIRYKANAVSHAQELRHTPLAGMFMDEVPIAERSPAGRILHLHSVSRQQQSLDGVKSTIEIKIDRSNIPKFSADPEMQDARLIIQWIWEEYSVDFKKPKNMGTRDLAKSQSNFADDSIVDAQDSIVDAQDSGASELRSKPGASVCRILSSNRAHSLPIDLVTPIEPRAEIGSSILHPTSHHVHPEGVSSLPGRHLIPIPLLLIGLALTDWGLARRPPEPSQDRKQITGKERERETPSAREAAAMAGHRDIRSCGPSMRQARLKYLRNHALDVGFGETVD</sequence>
<feature type="compositionally biased region" description="Basic and acidic residues" evidence="1">
    <location>
        <begin position="215"/>
        <end position="237"/>
    </location>
</feature>
<evidence type="ECO:0000256" key="1">
    <source>
        <dbReference type="SAM" id="MobiDB-lite"/>
    </source>
</evidence>
<comment type="caution">
    <text evidence="2">The sequence shown here is derived from an EMBL/GenBank/DDBJ whole genome shotgun (WGS) entry which is preliminary data.</text>
</comment>
<reference evidence="2" key="2">
    <citation type="journal article" date="2023" name="IMA Fungus">
        <title>Comparative genomic study of the Penicillium genus elucidates a diverse pangenome and 15 lateral gene transfer events.</title>
        <authorList>
            <person name="Petersen C."/>
            <person name="Sorensen T."/>
            <person name="Nielsen M.R."/>
            <person name="Sondergaard T.E."/>
            <person name="Sorensen J.L."/>
            <person name="Fitzpatrick D.A."/>
            <person name="Frisvad J.C."/>
            <person name="Nielsen K.L."/>
        </authorList>
    </citation>
    <scope>NUCLEOTIDE SEQUENCE</scope>
    <source>
        <strain evidence="2">IBT 21472</strain>
    </source>
</reference>
<evidence type="ECO:0000313" key="2">
    <source>
        <dbReference type="EMBL" id="KAJ5321249.1"/>
    </source>
</evidence>
<organism evidence="2 3">
    <name type="scientific">Penicillium atrosanguineum</name>
    <dbReference type="NCBI Taxonomy" id="1132637"/>
    <lineage>
        <taxon>Eukaryota</taxon>
        <taxon>Fungi</taxon>
        <taxon>Dikarya</taxon>
        <taxon>Ascomycota</taxon>
        <taxon>Pezizomycotina</taxon>
        <taxon>Eurotiomycetes</taxon>
        <taxon>Eurotiomycetidae</taxon>
        <taxon>Eurotiales</taxon>
        <taxon>Aspergillaceae</taxon>
        <taxon>Penicillium</taxon>
    </lineage>
</organism>
<accession>A0A9W9GKD9</accession>
<gene>
    <name evidence="2" type="ORF">N7476_004251</name>
</gene>
<dbReference type="EMBL" id="JAPZBO010000003">
    <property type="protein sequence ID" value="KAJ5321249.1"/>
    <property type="molecule type" value="Genomic_DNA"/>
</dbReference>
<evidence type="ECO:0000313" key="3">
    <source>
        <dbReference type="Proteomes" id="UP001147746"/>
    </source>
</evidence>
<reference evidence="2" key="1">
    <citation type="submission" date="2022-12" db="EMBL/GenBank/DDBJ databases">
        <authorList>
            <person name="Petersen C."/>
        </authorList>
    </citation>
    <scope>NUCLEOTIDE SEQUENCE</scope>
    <source>
        <strain evidence="2">IBT 21472</strain>
    </source>
</reference>